<evidence type="ECO:0000313" key="1">
    <source>
        <dbReference type="EMBL" id="SCZ13669.1"/>
    </source>
</evidence>
<dbReference type="EMBL" id="FMVJ01000022">
    <property type="protein sequence ID" value="SCZ13669.1"/>
    <property type="molecule type" value="Genomic_DNA"/>
</dbReference>
<dbReference type="RefSeq" id="WP_091139695.1">
    <property type="nucleotide sequence ID" value="NZ_FMVJ01000022.1"/>
</dbReference>
<dbReference type="AlphaFoldDB" id="A0A1G5LNB3"/>
<dbReference type="STRING" id="549386.SAMN02927923_04471"/>
<dbReference type="InterPro" id="IPR004714">
    <property type="entry name" value="Cyt_oxidase_maturation_cbb3"/>
</dbReference>
<dbReference type="OrthoDB" id="9802763at2"/>
<organism evidence="1 2">
    <name type="scientific">Microvirga guangxiensis</name>
    <dbReference type="NCBI Taxonomy" id="549386"/>
    <lineage>
        <taxon>Bacteria</taxon>
        <taxon>Pseudomonadati</taxon>
        <taxon>Pseudomonadota</taxon>
        <taxon>Alphaproteobacteria</taxon>
        <taxon>Hyphomicrobiales</taxon>
        <taxon>Methylobacteriaceae</taxon>
        <taxon>Microvirga</taxon>
    </lineage>
</organism>
<dbReference type="Proteomes" id="UP000199569">
    <property type="component" value="Unassembled WGS sequence"/>
</dbReference>
<dbReference type="PANTHER" id="PTHR41532">
    <property type="entry name" value="FIXS PROTEIN"/>
    <property type="match status" value="1"/>
</dbReference>
<dbReference type="NCBIfam" id="TIGR00847">
    <property type="entry name" value="ccoS"/>
    <property type="match status" value="1"/>
</dbReference>
<dbReference type="PANTHER" id="PTHR41532:SF1">
    <property type="entry name" value="FIXS PROTEIN"/>
    <property type="match status" value="1"/>
</dbReference>
<name>A0A1G5LNB3_9HYPH</name>
<gene>
    <name evidence="1" type="ORF">SAMN02927923_04471</name>
</gene>
<reference evidence="1 2" key="1">
    <citation type="submission" date="2016-10" db="EMBL/GenBank/DDBJ databases">
        <authorList>
            <person name="de Groot N.N."/>
        </authorList>
    </citation>
    <scope>NUCLEOTIDE SEQUENCE [LARGE SCALE GENOMIC DNA]</scope>
    <source>
        <strain evidence="1 2">CGMCC 1.7666</strain>
    </source>
</reference>
<proteinExistence type="predicted"/>
<accession>A0A1G5LNB3</accession>
<sequence>MSSMWWLILIALGMGAAGLAAFLWSLRAGQYDDLDGAAERVLLEEDPDDKGQTRSEM</sequence>
<dbReference type="Pfam" id="PF03597">
    <property type="entry name" value="FixS"/>
    <property type="match status" value="1"/>
</dbReference>
<protein>
    <submittedName>
        <fullName evidence="1">Cytochrome oxidase maturation protein, cbb3-type</fullName>
    </submittedName>
</protein>
<evidence type="ECO:0000313" key="2">
    <source>
        <dbReference type="Proteomes" id="UP000199569"/>
    </source>
</evidence>
<keyword evidence="2" id="KW-1185">Reference proteome</keyword>